<dbReference type="PROSITE" id="PS50837">
    <property type="entry name" value="NACHT"/>
    <property type="match status" value="1"/>
</dbReference>
<gene>
    <name evidence="4" type="ORF">BJ875DRAFT_544141</name>
</gene>
<keyword evidence="1" id="KW-0677">Repeat</keyword>
<dbReference type="InterPro" id="IPR027417">
    <property type="entry name" value="P-loop_NTPase"/>
</dbReference>
<dbReference type="PROSITE" id="PS50082">
    <property type="entry name" value="WD_REPEATS_2"/>
    <property type="match status" value="1"/>
</dbReference>
<dbReference type="Gene3D" id="3.40.50.300">
    <property type="entry name" value="P-loop containing nucleotide triphosphate hydrolases"/>
    <property type="match status" value="1"/>
</dbReference>
<dbReference type="SUPFAM" id="SSF50978">
    <property type="entry name" value="WD40 repeat-like"/>
    <property type="match status" value="1"/>
</dbReference>
<dbReference type="InterPro" id="IPR015943">
    <property type="entry name" value="WD40/YVTN_repeat-like_dom_sf"/>
</dbReference>
<feature type="repeat" description="WD" evidence="2">
    <location>
        <begin position="591"/>
        <end position="633"/>
    </location>
</feature>
<dbReference type="PROSITE" id="PS50294">
    <property type="entry name" value="WD_REPEATS_REGION"/>
    <property type="match status" value="1"/>
</dbReference>
<evidence type="ECO:0000313" key="4">
    <source>
        <dbReference type="EMBL" id="KAG9232931.1"/>
    </source>
</evidence>
<dbReference type="Gene3D" id="2.130.10.10">
    <property type="entry name" value="YVTN repeat-like/Quinoprotein amine dehydrogenase"/>
    <property type="match status" value="1"/>
</dbReference>
<dbReference type="EMBL" id="MU251523">
    <property type="protein sequence ID" value="KAG9232931.1"/>
    <property type="molecule type" value="Genomic_DNA"/>
</dbReference>
<evidence type="ECO:0000256" key="1">
    <source>
        <dbReference type="ARBA" id="ARBA00022737"/>
    </source>
</evidence>
<dbReference type="InterPro" id="IPR007111">
    <property type="entry name" value="NACHT_NTPase"/>
</dbReference>
<keyword evidence="5" id="KW-1185">Reference proteome</keyword>
<sequence>MSEHELPSGPPRSPLSLLPFATNAPFNSYFRQHEPTCLPDTRVNLLQQIYDWADGKDGQDQRCIFWLKGLAGTGKSTISCTVAHRFSEQKRLGASFLFSKGSGDVSNAGKFFTSLAVQLTFNVPSLRQYILEAVTKRSDIASLSLSEQWRQLVLSPLSILQSESCQSYILVVDALDECEDDKDVRTILRLLAEARSLTTVRLRVFLTSRPENQIRYCIDYDIQSDHQDFELHSVSSTIVNHDISLFLEYNLGNIGQELALGVDWPGEVVRRQLVLYACGLFIWASTAYRFINNGKQFARKRLDQILKGSSGTITAPEKHLDEIYLTTLKHSISPEFSDEEKEEARDTLKHTLGVLVVLLSPLSTSSLRRLLPKKDVESAFSDLYAILDIPKDPTRQLRLHHPSFRDFLLNKDRCREFWVDEKEAHQVLATSCMQLMSGTLKKDICELHAPGYQATQVESSCVQKFLPPEVQYACLYWVQHLQRSGSQVCDGGEAHQFLEKHLLHWLEALGWMGKTSEGIQAILSLEAHILVVRLIEALFLIEQAPLQLYCSALIFTPEKSIVRITFEKCIPPWIQIKPKVQAHWSAALQTLEGHSRVVTSVAFSPDGKQVVSGSWDDTTVRLWDAVTGAALQTLEGHSDSVVLT</sequence>
<dbReference type="AlphaFoldDB" id="A0A9P7YGE3"/>
<feature type="domain" description="NACHT" evidence="3">
    <location>
        <begin position="63"/>
        <end position="210"/>
    </location>
</feature>
<evidence type="ECO:0000256" key="2">
    <source>
        <dbReference type="PROSITE-ProRule" id="PRU00221"/>
    </source>
</evidence>
<keyword evidence="2" id="KW-0853">WD repeat</keyword>
<dbReference type="SMART" id="SM00320">
    <property type="entry name" value="WD40"/>
    <property type="match status" value="1"/>
</dbReference>
<dbReference type="InterPro" id="IPR056884">
    <property type="entry name" value="NPHP3-like_N"/>
</dbReference>
<proteinExistence type="predicted"/>
<dbReference type="InterPro" id="IPR036322">
    <property type="entry name" value="WD40_repeat_dom_sf"/>
</dbReference>
<evidence type="ECO:0000259" key="3">
    <source>
        <dbReference type="PROSITE" id="PS50837"/>
    </source>
</evidence>
<dbReference type="OrthoDB" id="674604at2759"/>
<dbReference type="Pfam" id="PF00400">
    <property type="entry name" value="WD40"/>
    <property type="match status" value="1"/>
</dbReference>
<dbReference type="PANTHER" id="PTHR10039:SF14">
    <property type="entry name" value="NACHT DOMAIN-CONTAINING PROTEIN"/>
    <property type="match status" value="1"/>
</dbReference>
<reference evidence="4" key="1">
    <citation type="journal article" date="2021" name="IMA Fungus">
        <title>Genomic characterization of three marine fungi, including Emericellopsis atlantica sp. nov. with signatures of a generalist lifestyle and marine biomass degradation.</title>
        <authorList>
            <person name="Hagestad O.C."/>
            <person name="Hou L."/>
            <person name="Andersen J.H."/>
            <person name="Hansen E.H."/>
            <person name="Altermark B."/>
            <person name="Li C."/>
            <person name="Kuhnert E."/>
            <person name="Cox R.J."/>
            <person name="Crous P.W."/>
            <person name="Spatafora J.W."/>
            <person name="Lail K."/>
            <person name="Amirebrahimi M."/>
            <person name="Lipzen A."/>
            <person name="Pangilinan J."/>
            <person name="Andreopoulos W."/>
            <person name="Hayes R.D."/>
            <person name="Ng V."/>
            <person name="Grigoriev I.V."/>
            <person name="Jackson S.A."/>
            <person name="Sutton T.D.S."/>
            <person name="Dobson A.D.W."/>
            <person name="Rama T."/>
        </authorList>
    </citation>
    <scope>NUCLEOTIDE SEQUENCE</scope>
    <source>
        <strain evidence="4">TRa018bII</strain>
    </source>
</reference>
<protein>
    <submittedName>
        <fullName evidence="4">Wd40 protein</fullName>
    </submittedName>
</protein>
<dbReference type="PANTHER" id="PTHR10039">
    <property type="entry name" value="AMELOGENIN"/>
    <property type="match status" value="1"/>
</dbReference>
<dbReference type="Proteomes" id="UP000824998">
    <property type="component" value="Unassembled WGS sequence"/>
</dbReference>
<dbReference type="Pfam" id="PF24883">
    <property type="entry name" value="NPHP3_N"/>
    <property type="match status" value="1"/>
</dbReference>
<organism evidence="4 5">
    <name type="scientific">Amylocarpus encephaloides</name>
    <dbReference type="NCBI Taxonomy" id="45428"/>
    <lineage>
        <taxon>Eukaryota</taxon>
        <taxon>Fungi</taxon>
        <taxon>Dikarya</taxon>
        <taxon>Ascomycota</taxon>
        <taxon>Pezizomycotina</taxon>
        <taxon>Leotiomycetes</taxon>
        <taxon>Helotiales</taxon>
        <taxon>Helotiales incertae sedis</taxon>
        <taxon>Amylocarpus</taxon>
    </lineage>
</organism>
<comment type="caution">
    <text evidence="4">The sequence shown here is derived from an EMBL/GenBank/DDBJ whole genome shotgun (WGS) entry which is preliminary data.</text>
</comment>
<name>A0A9P7YGE3_9HELO</name>
<dbReference type="SUPFAM" id="SSF52540">
    <property type="entry name" value="P-loop containing nucleoside triphosphate hydrolases"/>
    <property type="match status" value="1"/>
</dbReference>
<accession>A0A9P7YGE3</accession>
<evidence type="ECO:0000313" key="5">
    <source>
        <dbReference type="Proteomes" id="UP000824998"/>
    </source>
</evidence>
<dbReference type="InterPro" id="IPR001680">
    <property type="entry name" value="WD40_rpt"/>
</dbReference>